<dbReference type="PANTHER" id="PTHR43285">
    <property type="entry name" value="ANTHRANILATE PHOSPHORIBOSYLTRANSFERASE"/>
    <property type="match status" value="1"/>
</dbReference>
<dbReference type="OrthoDB" id="9768896at2"/>
<name>A0A5M8FE19_9GAMM</name>
<dbReference type="GO" id="GO:0005829">
    <property type="term" value="C:cytosol"/>
    <property type="evidence" value="ECO:0007669"/>
    <property type="project" value="TreeGrafter"/>
</dbReference>
<dbReference type="GO" id="GO:0004048">
    <property type="term" value="F:anthranilate phosphoribosyltransferase activity"/>
    <property type="evidence" value="ECO:0007669"/>
    <property type="project" value="InterPro"/>
</dbReference>
<evidence type="ECO:0000256" key="1">
    <source>
        <dbReference type="ARBA" id="ARBA00022676"/>
    </source>
</evidence>
<dbReference type="InterPro" id="IPR017459">
    <property type="entry name" value="Glycosyl_Trfase_fam3_N_dom"/>
</dbReference>
<keyword evidence="3" id="KW-0822">Tryptophan biosynthesis</keyword>
<dbReference type="GO" id="GO:0000162">
    <property type="term" value="P:L-tryptophan biosynthetic process"/>
    <property type="evidence" value="ECO:0007669"/>
    <property type="project" value="UniProtKB-KW"/>
</dbReference>
<protein>
    <submittedName>
        <fullName evidence="6">Anthranilate phosphoribosyltransferase</fullName>
    </submittedName>
</protein>
<dbReference type="RefSeq" id="WP_150094590.1">
    <property type="nucleotide sequence ID" value="NZ_VWXX01000039.1"/>
</dbReference>
<keyword evidence="7" id="KW-1185">Reference proteome</keyword>
<gene>
    <name evidence="6" type="ORF">F2Q65_16940</name>
</gene>
<evidence type="ECO:0000256" key="2">
    <source>
        <dbReference type="ARBA" id="ARBA00022679"/>
    </source>
</evidence>
<dbReference type="SUPFAM" id="SSF47648">
    <property type="entry name" value="Nucleoside phosphorylase/phosphoribosyltransferase N-terminal domain"/>
    <property type="match status" value="1"/>
</dbReference>
<keyword evidence="1 6" id="KW-0328">Glycosyltransferase</keyword>
<dbReference type="Pfam" id="PF02885">
    <property type="entry name" value="Glycos_trans_3N"/>
    <property type="match status" value="1"/>
</dbReference>
<evidence type="ECO:0000256" key="3">
    <source>
        <dbReference type="ARBA" id="ARBA00022822"/>
    </source>
</evidence>
<dbReference type="PANTHER" id="PTHR43285:SF2">
    <property type="entry name" value="ANTHRANILATE PHOSPHORIBOSYLTRANSFERASE"/>
    <property type="match status" value="1"/>
</dbReference>
<dbReference type="InterPro" id="IPR000312">
    <property type="entry name" value="Glycosyl_Trfase_fam3"/>
</dbReference>
<dbReference type="Gene3D" id="3.40.1030.10">
    <property type="entry name" value="Nucleoside phosphorylase/phosphoribosyltransferase catalytic domain"/>
    <property type="match status" value="1"/>
</dbReference>
<dbReference type="InterPro" id="IPR036320">
    <property type="entry name" value="Glycosyl_Trfase_fam3_N_dom_sf"/>
</dbReference>
<evidence type="ECO:0000259" key="5">
    <source>
        <dbReference type="Pfam" id="PF02885"/>
    </source>
</evidence>
<dbReference type="SUPFAM" id="SSF52418">
    <property type="entry name" value="Nucleoside phosphorylase/phosphoribosyltransferase catalytic domain"/>
    <property type="match status" value="1"/>
</dbReference>
<evidence type="ECO:0000259" key="4">
    <source>
        <dbReference type="Pfam" id="PF00591"/>
    </source>
</evidence>
<comment type="caution">
    <text evidence="6">The sequence shown here is derived from an EMBL/GenBank/DDBJ whole genome shotgun (WGS) entry which is preliminary data.</text>
</comment>
<dbReference type="Gene3D" id="1.20.970.10">
    <property type="entry name" value="Transferase, Pyrimidine Nucleoside Phosphorylase, Chain C"/>
    <property type="match status" value="1"/>
</dbReference>
<proteinExistence type="predicted"/>
<feature type="domain" description="Glycosyl transferase family 3" evidence="4">
    <location>
        <begin position="105"/>
        <end position="361"/>
    </location>
</feature>
<dbReference type="InterPro" id="IPR035902">
    <property type="entry name" value="Nuc_phospho_transferase"/>
</dbReference>
<dbReference type="AlphaFoldDB" id="A0A5M8FE19"/>
<dbReference type="InterPro" id="IPR005940">
    <property type="entry name" value="Anthranilate_Pribosyl_Tfrase"/>
</dbReference>
<reference evidence="6 7" key="1">
    <citation type="submission" date="2019-09" db="EMBL/GenBank/DDBJ databases">
        <title>Whole-genome sequence of the purple sulfur bacterium Thiohalocapsa marina DSM 19078.</title>
        <authorList>
            <person name="Kyndt J.A."/>
            <person name="Meyer T.E."/>
        </authorList>
    </citation>
    <scope>NUCLEOTIDE SEQUENCE [LARGE SCALE GENOMIC DNA]</scope>
    <source>
        <strain evidence="6 7">DSM 19078</strain>
    </source>
</reference>
<accession>A0A5M8FE19</accession>
<keyword evidence="2 6" id="KW-0808">Transferase</keyword>
<dbReference type="Pfam" id="PF00591">
    <property type="entry name" value="Glycos_transf_3"/>
    <property type="match status" value="1"/>
</dbReference>
<evidence type="ECO:0000313" key="6">
    <source>
        <dbReference type="EMBL" id="KAA6182899.1"/>
    </source>
</evidence>
<evidence type="ECO:0000313" key="7">
    <source>
        <dbReference type="Proteomes" id="UP000322981"/>
    </source>
</evidence>
<dbReference type="EMBL" id="VWXX01000039">
    <property type="protein sequence ID" value="KAA6182899.1"/>
    <property type="molecule type" value="Genomic_DNA"/>
</dbReference>
<keyword evidence="3" id="KW-0028">Amino-acid biosynthesis</keyword>
<dbReference type="Proteomes" id="UP000322981">
    <property type="component" value="Unassembled WGS sequence"/>
</dbReference>
<organism evidence="6 7">
    <name type="scientific">Thiohalocapsa marina</name>
    <dbReference type="NCBI Taxonomy" id="424902"/>
    <lineage>
        <taxon>Bacteria</taxon>
        <taxon>Pseudomonadati</taxon>
        <taxon>Pseudomonadota</taxon>
        <taxon>Gammaproteobacteria</taxon>
        <taxon>Chromatiales</taxon>
        <taxon>Chromatiaceae</taxon>
        <taxon>Thiohalocapsa</taxon>
    </lineage>
</organism>
<feature type="domain" description="Glycosyl transferase family 3 N-terminal" evidence="5">
    <location>
        <begin position="10"/>
        <end position="74"/>
    </location>
</feature>
<sequence length="366" mass="39253">MNETQRTMRSIIQRIATGPTLSKDISVEEARIGMQAILDDAVDPVQAGIFLIALRMKRETDDEMRGVLDAVRDATAHVVADVDEVVDVGDPYDGYNRCLPASPFLPVVLAECGVPAISQGAEAVGPKYGVTHRHVLAAAGIAVDLSPSEAAARLSDPALGWSYVDQRAFAPRLHALVPLRSTIVKRQVLTTVEVMARPIHGRRKTHLVTGYVHKPYPRIYALLARHAGYESALLVRGVEGGVVPSLRQQGVCFNYQQCGEEQAFDIDPTAIGIEQNVRSVPLPDDLPTANRPGDDIAVAVDVQATAAAAARAGMAALEGDRGPTYDSLVFSGALVLWHLGRERSLPAAADRIRAALDSGAAARRLR</sequence>
<keyword evidence="3" id="KW-0057">Aromatic amino acid biosynthesis</keyword>